<dbReference type="InParanoid" id="M4BQA4"/>
<dbReference type="EnsemblProtists" id="HpaT808593">
    <property type="protein sequence ID" value="HpaP808593"/>
    <property type="gene ID" value="HpaG808593"/>
</dbReference>
<evidence type="ECO:0000313" key="1">
    <source>
        <dbReference type="EnsemblProtists" id="HpaP808593"/>
    </source>
</evidence>
<dbReference type="EMBL" id="JH598554">
    <property type="status" value="NOT_ANNOTATED_CDS"/>
    <property type="molecule type" value="Genomic_DNA"/>
</dbReference>
<dbReference type="HOGENOM" id="CLU_2578996_0_0_1"/>
<protein>
    <submittedName>
        <fullName evidence="1">Uncharacterized protein</fullName>
    </submittedName>
</protein>
<dbReference type="VEuPathDB" id="FungiDB:HpaG808593"/>
<reference evidence="1" key="2">
    <citation type="submission" date="2015-06" db="UniProtKB">
        <authorList>
            <consortium name="EnsemblProtists"/>
        </authorList>
    </citation>
    <scope>IDENTIFICATION</scope>
    <source>
        <strain evidence="1">Emoy2</strain>
    </source>
</reference>
<dbReference type="Proteomes" id="UP000011713">
    <property type="component" value="Unassembled WGS sequence"/>
</dbReference>
<proteinExistence type="predicted"/>
<sequence length="81" mass="9419">MDGSNLWSSPFHISNSVHRTESSSTHAKEATAYICVRYTWRHSHTQEVTTKSHLVQRIWFLSFSELDYLYQRASSRACSPI</sequence>
<dbReference type="AlphaFoldDB" id="M4BQA4"/>
<accession>M4BQA4</accession>
<keyword evidence="2" id="KW-1185">Reference proteome</keyword>
<name>M4BQA4_HYAAE</name>
<organism evidence="1 2">
    <name type="scientific">Hyaloperonospora arabidopsidis (strain Emoy2)</name>
    <name type="common">Downy mildew agent</name>
    <name type="synonym">Peronospora arabidopsidis</name>
    <dbReference type="NCBI Taxonomy" id="559515"/>
    <lineage>
        <taxon>Eukaryota</taxon>
        <taxon>Sar</taxon>
        <taxon>Stramenopiles</taxon>
        <taxon>Oomycota</taxon>
        <taxon>Peronosporomycetes</taxon>
        <taxon>Peronosporales</taxon>
        <taxon>Peronosporaceae</taxon>
        <taxon>Hyaloperonospora</taxon>
    </lineage>
</organism>
<evidence type="ECO:0000313" key="2">
    <source>
        <dbReference type="Proteomes" id="UP000011713"/>
    </source>
</evidence>
<reference evidence="2" key="1">
    <citation type="journal article" date="2010" name="Science">
        <title>Signatures of adaptation to obligate biotrophy in the Hyaloperonospora arabidopsidis genome.</title>
        <authorList>
            <person name="Baxter L."/>
            <person name="Tripathy S."/>
            <person name="Ishaque N."/>
            <person name="Boot N."/>
            <person name="Cabral A."/>
            <person name="Kemen E."/>
            <person name="Thines M."/>
            <person name="Ah-Fong A."/>
            <person name="Anderson R."/>
            <person name="Badejoko W."/>
            <person name="Bittner-Eddy P."/>
            <person name="Boore J.L."/>
            <person name="Chibucos M.C."/>
            <person name="Coates M."/>
            <person name="Dehal P."/>
            <person name="Delehaunty K."/>
            <person name="Dong S."/>
            <person name="Downton P."/>
            <person name="Dumas B."/>
            <person name="Fabro G."/>
            <person name="Fronick C."/>
            <person name="Fuerstenberg S.I."/>
            <person name="Fulton L."/>
            <person name="Gaulin E."/>
            <person name="Govers F."/>
            <person name="Hughes L."/>
            <person name="Humphray S."/>
            <person name="Jiang R.H."/>
            <person name="Judelson H."/>
            <person name="Kamoun S."/>
            <person name="Kyung K."/>
            <person name="Meijer H."/>
            <person name="Minx P."/>
            <person name="Morris P."/>
            <person name="Nelson J."/>
            <person name="Phuntumart V."/>
            <person name="Qutob D."/>
            <person name="Rehmany A."/>
            <person name="Rougon-Cardoso A."/>
            <person name="Ryden P."/>
            <person name="Torto-Alalibo T."/>
            <person name="Studholme D."/>
            <person name="Wang Y."/>
            <person name="Win J."/>
            <person name="Wood J."/>
            <person name="Clifton S.W."/>
            <person name="Rogers J."/>
            <person name="Van den Ackerveken G."/>
            <person name="Jones J.D."/>
            <person name="McDowell J.M."/>
            <person name="Beynon J."/>
            <person name="Tyler B.M."/>
        </authorList>
    </citation>
    <scope>NUCLEOTIDE SEQUENCE [LARGE SCALE GENOMIC DNA]</scope>
    <source>
        <strain evidence="2">Emoy2</strain>
    </source>
</reference>